<keyword evidence="3" id="KW-1185">Reference proteome</keyword>
<accession>A0A8X7VPP5</accession>
<comment type="caution">
    <text evidence="2">The sequence shown here is derived from an EMBL/GenBank/DDBJ whole genome shotgun (WGS) entry which is preliminary data.</text>
</comment>
<evidence type="ECO:0000256" key="1">
    <source>
        <dbReference type="SAM" id="MobiDB-lite"/>
    </source>
</evidence>
<sequence length="137" mass="15291">MPQLWKQRHQTDRFGRGRVYEVYIRSLLGGYGKLVKCTAKVVHKGDEAPMSGLNLLAEEVDKEAESDHVDKEPQEENKCLVLTNRAKPEAYVLPLEDVTDAQAGKASPTNSEDYKTPPEDALMSELHTPEAGKGKNR</sequence>
<evidence type="ECO:0000313" key="3">
    <source>
        <dbReference type="Proteomes" id="UP000886595"/>
    </source>
</evidence>
<proteinExistence type="predicted"/>
<feature type="compositionally biased region" description="Basic and acidic residues" evidence="1">
    <location>
        <begin position="127"/>
        <end position="137"/>
    </location>
</feature>
<organism evidence="2 3">
    <name type="scientific">Brassica carinata</name>
    <name type="common">Ethiopian mustard</name>
    <name type="synonym">Abyssinian cabbage</name>
    <dbReference type="NCBI Taxonomy" id="52824"/>
    <lineage>
        <taxon>Eukaryota</taxon>
        <taxon>Viridiplantae</taxon>
        <taxon>Streptophyta</taxon>
        <taxon>Embryophyta</taxon>
        <taxon>Tracheophyta</taxon>
        <taxon>Spermatophyta</taxon>
        <taxon>Magnoliopsida</taxon>
        <taxon>eudicotyledons</taxon>
        <taxon>Gunneridae</taxon>
        <taxon>Pentapetalae</taxon>
        <taxon>rosids</taxon>
        <taxon>malvids</taxon>
        <taxon>Brassicales</taxon>
        <taxon>Brassicaceae</taxon>
        <taxon>Brassiceae</taxon>
        <taxon>Brassica</taxon>
    </lineage>
</organism>
<name>A0A8X7VPP5_BRACI</name>
<dbReference type="EMBL" id="JAAMPC010000004">
    <property type="protein sequence ID" value="KAG2314655.1"/>
    <property type="molecule type" value="Genomic_DNA"/>
</dbReference>
<protein>
    <submittedName>
        <fullName evidence="2">Uncharacterized protein</fullName>
    </submittedName>
</protein>
<evidence type="ECO:0000313" key="2">
    <source>
        <dbReference type="EMBL" id="KAG2314655.1"/>
    </source>
</evidence>
<reference evidence="2 3" key="1">
    <citation type="submission" date="2020-02" db="EMBL/GenBank/DDBJ databases">
        <authorList>
            <person name="Ma Q."/>
            <person name="Huang Y."/>
            <person name="Song X."/>
            <person name="Pei D."/>
        </authorList>
    </citation>
    <scope>NUCLEOTIDE SEQUENCE [LARGE SCALE GENOMIC DNA]</scope>
    <source>
        <strain evidence="2">Sxm20200214</strain>
        <tissue evidence="2">Leaf</tissue>
    </source>
</reference>
<gene>
    <name evidence="2" type="ORF">Bca52824_017777</name>
</gene>
<dbReference type="AlphaFoldDB" id="A0A8X7VPP5"/>
<feature type="region of interest" description="Disordered" evidence="1">
    <location>
        <begin position="95"/>
        <end position="137"/>
    </location>
</feature>
<dbReference type="Proteomes" id="UP000886595">
    <property type="component" value="Unassembled WGS sequence"/>
</dbReference>